<gene>
    <name evidence="14" type="ORF">EQW73_16420</name>
    <name evidence="15" type="ORF">EQW78_13855</name>
</gene>
<proteinExistence type="predicted"/>
<evidence type="ECO:0000256" key="9">
    <source>
        <dbReference type="ARBA" id="ARBA00022842"/>
    </source>
</evidence>
<dbReference type="SUPFAM" id="SSF81891">
    <property type="entry name" value="Poly A polymerase C-terminal region-like"/>
    <property type="match status" value="1"/>
</dbReference>
<sequence>MVRRVRWGGHDPTLPSVESAPDLARLDVVPTPSQNSPVPDPVALPAEGSRGVPTTPEQLELLRRALAVLTEMAPAAIELGELFRAAGHELALVGGPVRDAFLGRASNDLDFATSADPDQTQALLAAWGDAHWDIGKEFGTIGAKRFAPKGSPRGTGELVVEVTTYRTDEYDPASRKPLVAFGDTLVGDLSRRDFTVNAMAVRVPEMLFVDPHDGLGDLAIGVLRTPIAPERSFDDDPLRMMRAARFAAQLGFEVEPATRAAIVDMASRIEIVSAERVRDELTKLLLSADPRKGLEVLVETGLADHVLPELPALRLEIDEHHRHKDVYQHSLTVLEQAIAQETGPDGVVPGPDLVLRLASLLHDIGKPATRRFESGGGVSFHHHEVVGAKLAAKRLKELRYDKDTVKQVARLVELHLRFHGYGEGEWTDSAVRRYVTDAGPLLERLHRLTRADSTTRNKRKAQRLSDAYTDLEQRIERLRGEEELASIRPDLDGQQIMDVLGISPGPEVGQAYKFLLELRLDRGPLGEDVARAELLDWWASREG</sequence>
<dbReference type="Pfam" id="PF12627">
    <property type="entry name" value="PolyA_pol_RNAbd"/>
    <property type="match status" value="1"/>
</dbReference>
<dbReference type="AlphaFoldDB" id="A0A4Q1KTJ1"/>
<evidence type="ECO:0000313" key="15">
    <source>
        <dbReference type="EMBL" id="RXR32394.1"/>
    </source>
</evidence>
<evidence type="ECO:0000256" key="4">
    <source>
        <dbReference type="ARBA" id="ARBA00022695"/>
    </source>
</evidence>
<evidence type="ECO:0000256" key="6">
    <source>
        <dbReference type="ARBA" id="ARBA00022741"/>
    </source>
</evidence>
<keyword evidence="17" id="KW-1185">Reference proteome</keyword>
<dbReference type="GO" id="GO:0003723">
    <property type="term" value="F:RNA binding"/>
    <property type="evidence" value="ECO:0007669"/>
    <property type="project" value="UniProtKB-KW"/>
</dbReference>
<dbReference type="InterPro" id="IPR003607">
    <property type="entry name" value="HD/PDEase_dom"/>
</dbReference>
<dbReference type="SUPFAM" id="SSF81301">
    <property type="entry name" value="Nucleotidyltransferase"/>
    <property type="match status" value="1"/>
</dbReference>
<evidence type="ECO:0000256" key="10">
    <source>
        <dbReference type="ARBA" id="ARBA00022884"/>
    </source>
</evidence>
<dbReference type="GO" id="GO:0042245">
    <property type="term" value="P:RNA repair"/>
    <property type="evidence" value="ECO:0007669"/>
    <property type="project" value="UniProtKB-KW"/>
</dbReference>
<dbReference type="GO" id="GO:0005524">
    <property type="term" value="F:ATP binding"/>
    <property type="evidence" value="ECO:0007669"/>
    <property type="project" value="UniProtKB-KW"/>
</dbReference>
<feature type="coiled-coil region" evidence="11">
    <location>
        <begin position="461"/>
        <end position="488"/>
    </location>
</feature>
<comment type="caution">
    <text evidence="15">The sequence shown here is derived from an EMBL/GenBank/DDBJ whole genome shotgun (WGS) entry which is preliminary data.</text>
</comment>
<feature type="region of interest" description="Disordered" evidence="12">
    <location>
        <begin position="28"/>
        <end position="53"/>
    </location>
</feature>
<dbReference type="GO" id="GO:0046872">
    <property type="term" value="F:metal ion binding"/>
    <property type="evidence" value="ECO:0007669"/>
    <property type="project" value="UniProtKB-KW"/>
</dbReference>
<dbReference type="Pfam" id="PF01743">
    <property type="entry name" value="PolyA_pol"/>
    <property type="match status" value="1"/>
</dbReference>
<dbReference type="GO" id="GO:0004810">
    <property type="term" value="F:CCA tRNA nucleotidyltransferase activity"/>
    <property type="evidence" value="ECO:0007669"/>
    <property type="project" value="UniProtKB-EC"/>
</dbReference>
<dbReference type="EC" id="2.7.7.72" evidence="15"/>
<dbReference type="EMBL" id="SDJQ01000018">
    <property type="protein sequence ID" value="RXR32394.1"/>
    <property type="molecule type" value="Genomic_DNA"/>
</dbReference>
<feature type="domain" description="HD/PDEase" evidence="13">
    <location>
        <begin position="322"/>
        <end position="466"/>
    </location>
</feature>
<dbReference type="InterPro" id="IPR050124">
    <property type="entry name" value="tRNA_CCA-adding_enzyme"/>
</dbReference>
<keyword evidence="11" id="KW-0175">Coiled coil</keyword>
<evidence type="ECO:0000313" key="14">
    <source>
        <dbReference type="EMBL" id="RXR22329.1"/>
    </source>
</evidence>
<dbReference type="InterPro" id="IPR043519">
    <property type="entry name" value="NT_sf"/>
</dbReference>
<dbReference type="NCBIfam" id="TIGR00277">
    <property type="entry name" value="HDIG"/>
    <property type="match status" value="1"/>
</dbReference>
<evidence type="ECO:0000256" key="7">
    <source>
        <dbReference type="ARBA" id="ARBA00022800"/>
    </source>
</evidence>
<evidence type="ECO:0000256" key="1">
    <source>
        <dbReference type="ARBA" id="ARBA00001946"/>
    </source>
</evidence>
<keyword evidence="10" id="KW-0694">RNA-binding</keyword>
<accession>A0A4Q1KTJ1</accession>
<keyword evidence="8" id="KW-0067">ATP-binding</keyword>
<reference evidence="16 17" key="1">
    <citation type="submission" date="2019-01" db="EMBL/GenBank/DDBJ databases">
        <title>Oerskovia turbata Genome sequencing and assembly.</title>
        <authorList>
            <person name="Dou T."/>
        </authorList>
    </citation>
    <scope>NUCLEOTIDE SEQUENCE [LARGE SCALE GENOMIC DNA]</scope>
    <source>
        <strain evidence="15 16">JCM12123</strain>
        <strain evidence="14 17">JCM3160</strain>
    </source>
</reference>
<dbReference type="Proteomes" id="UP000290517">
    <property type="component" value="Unassembled WGS sequence"/>
</dbReference>
<dbReference type="CDD" id="cd05398">
    <property type="entry name" value="NT_ClassII-CCAase"/>
    <property type="match status" value="1"/>
</dbReference>
<dbReference type="SMART" id="SM00471">
    <property type="entry name" value="HDc"/>
    <property type="match status" value="1"/>
</dbReference>
<dbReference type="Gene3D" id="3.30.460.10">
    <property type="entry name" value="Beta Polymerase, domain 2"/>
    <property type="match status" value="1"/>
</dbReference>
<keyword evidence="5" id="KW-0479">Metal-binding</keyword>
<evidence type="ECO:0000256" key="5">
    <source>
        <dbReference type="ARBA" id="ARBA00022723"/>
    </source>
</evidence>
<evidence type="ECO:0000256" key="11">
    <source>
        <dbReference type="SAM" id="Coils"/>
    </source>
</evidence>
<comment type="cofactor">
    <cofactor evidence="1">
        <name>Mg(2+)</name>
        <dbReference type="ChEBI" id="CHEBI:18420"/>
    </cofactor>
</comment>
<dbReference type="InterPro" id="IPR006675">
    <property type="entry name" value="HDIG_dom"/>
</dbReference>
<dbReference type="Pfam" id="PF01966">
    <property type="entry name" value="HD"/>
    <property type="match status" value="1"/>
</dbReference>
<organism evidence="15 16">
    <name type="scientific">Oerskovia turbata</name>
    <dbReference type="NCBI Taxonomy" id="1713"/>
    <lineage>
        <taxon>Bacteria</taxon>
        <taxon>Bacillati</taxon>
        <taxon>Actinomycetota</taxon>
        <taxon>Actinomycetes</taxon>
        <taxon>Micrococcales</taxon>
        <taxon>Cellulomonadaceae</taxon>
        <taxon>Oerskovia</taxon>
    </lineage>
</organism>
<dbReference type="InterPro" id="IPR014065">
    <property type="entry name" value="tRNA_adenylyltransferase"/>
</dbReference>
<dbReference type="OrthoDB" id="9805698at2"/>
<keyword evidence="6" id="KW-0547">Nucleotide-binding</keyword>
<dbReference type="InterPro" id="IPR032828">
    <property type="entry name" value="PolyA_RNA-bd"/>
</dbReference>
<dbReference type="InterPro" id="IPR002646">
    <property type="entry name" value="PolA_pol_head_dom"/>
</dbReference>
<evidence type="ECO:0000259" key="13">
    <source>
        <dbReference type="SMART" id="SM00471"/>
    </source>
</evidence>
<dbReference type="FunFam" id="1.10.3090.10:FF:000002">
    <property type="entry name" value="CCA tRNA nucleotidyltransferase"/>
    <property type="match status" value="1"/>
</dbReference>
<keyword evidence="9" id="KW-0460">Magnesium</keyword>
<dbReference type="Proteomes" id="UP000289805">
    <property type="component" value="Unassembled WGS sequence"/>
</dbReference>
<evidence type="ECO:0000313" key="16">
    <source>
        <dbReference type="Proteomes" id="UP000289805"/>
    </source>
</evidence>
<dbReference type="NCBIfam" id="TIGR02692">
    <property type="entry name" value="tRNA_CCA_actino"/>
    <property type="match status" value="1"/>
</dbReference>
<keyword evidence="7" id="KW-0692">RNA repair</keyword>
<dbReference type="InterPro" id="IPR006674">
    <property type="entry name" value="HD_domain"/>
</dbReference>
<name>A0A4Q1KTJ1_9CELL</name>
<evidence type="ECO:0000256" key="8">
    <source>
        <dbReference type="ARBA" id="ARBA00022840"/>
    </source>
</evidence>
<protein>
    <submittedName>
        <fullName evidence="15">CCA tRNA nucleotidyltransferase</fullName>
        <ecNumber evidence="15">2.7.7.72</ecNumber>
    </submittedName>
</protein>
<evidence type="ECO:0000256" key="12">
    <source>
        <dbReference type="SAM" id="MobiDB-lite"/>
    </source>
</evidence>
<dbReference type="PANTHER" id="PTHR47545">
    <property type="entry name" value="MULTIFUNCTIONAL CCA PROTEIN"/>
    <property type="match status" value="1"/>
</dbReference>
<dbReference type="CDD" id="cd00077">
    <property type="entry name" value="HDc"/>
    <property type="match status" value="1"/>
</dbReference>
<dbReference type="EMBL" id="SDJR01000013">
    <property type="protein sequence ID" value="RXR22329.1"/>
    <property type="molecule type" value="Genomic_DNA"/>
</dbReference>
<evidence type="ECO:0000313" key="17">
    <source>
        <dbReference type="Proteomes" id="UP000290517"/>
    </source>
</evidence>
<dbReference type="Gene3D" id="1.10.3090.10">
    <property type="entry name" value="cca-adding enzyme, domain 2"/>
    <property type="match status" value="1"/>
</dbReference>
<keyword evidence="2 15" id="KW-0808">Transferase</keyword>
<keyword evidence="3" id="KW-0819">tRNA processing</keyword>
<dbReference type="GO" id="GO:0008033">
    <property type="term" value="P:tRNA processing"/>
    <property type="evidence" value="ECO:0007669"/>
    <property type="project" value="UniProtKB-KW"/>
</dbReference>
<dbReference type="STRING" id="1713.GCA_000718325_03151"/>
<evidence type="ECO:0000256" key="3">
    <source>
        <dbReference type="ARBA" id="ARBA00022694"/>
    </source>
</evidence>
<evidence type="ECO:0000256" key="2">
    <source>
        <dbReference type="ARBA" id="ARBA00022679"/>
    </source>
</evidence>
<dbReference type="PANTHER" id="PTHR47545:SF1">
    <property type="entry name" value="MULTIFUNCTIONAL CCA PROTEIN"/>
    <property type="match status" value="1"/>
</dbReference>
<keyword evidence="4 15" id="KW-0548">Nucleotidyltransferase</keyword>